<comment type="caution">
    <text evidence="2">The sequence shown here is derived from an EMBL/GenBank/DDBJ whole genome shotgun (WGS) entry which is preliminary data.</text>
</comment>
<evidence type="ECO:0000313" key="3">
    <source>
        <dbReference type="Proteomes" id="UP001239994"/>
    </source>
</evidence>
<dbReference type="GO" id="GO:0003676">
    <property type="term" value="F:nucleic acid binding"/>
    <property type="evidence" value="ECO:0007669"/>
    <property type="project" value="InterPro"/>
</dbReference>
<dbReference type="EMBL" id="JAROKS010000002">
    <property type="protein sequence ID" value="KAK1805842.1"/>
    <property type="molecule type" value="Genomic_DNA"/>
</dbReference>
<organism evidence="2 3">
    <name type="scientific">Electrophorus voltai</name>
    <dbReference type="NCBI Taxonomy" id="2609070"/>
    <lineage>
        <taxon>Eukaryota</taxon>
        <taxon>Metazoa</taxon>
        <taxon>Chordata</taxon>
        <taxon>Craniata</taxon>
        <taxon>Vertebrata</taxon>
        <taxon>Euteleostomi</taxon>
        <taxon>Actinopterygii</taxon>
        <taxon>Neopterygii</taxon>
        <taxon>Teleostei</taxon>
        <taxon>Ostariophysi</taxon>
        <taxon>Gymnotiformes</taxon>
        <taxon>Gymnotoidei</taxon>
        <taxon>Gymnotidae</taxon>
        <taxon>Electrophorus</taxon>
    </lineage>
</organism>
<reference evidence="2" key="1">
    <citation type="submission" date="2023-03" db="EMBL/GenBank/DDBJ databases">
        <title>Electrophorus voltai genome.</title>
        <authorList>
            <person name="Bian C."/>
        </authorList>
    </citation>
    <scope>NUCLEOTIDE SEQUENCE</scope>
    <source>
        <strain evidence="2">CB-2022</strain>
        <tissue evidence="2">Muscle</tissue>
    </source>
</reference>
<evidence type="ECO:0000313" key="2">
    <source>
        <dbReference type="EMBL" id="KAK1805842.1"/>
    </source>
</evidence>
<feature type="region of interest" description="Disordered" evidence="1">
    <location>
        <begin position="345"/>
        <end position="364"/>
    </location>
</feature>
<gene>
    <name evidence="2" type="ORF">P4O66_012891</name>
</gene>
<keyword evidence="3" id="KW-1185">Reference proteome</keyword>
<proteinExistence type="predicted"/>
<dbReference type="InterPro" id="IPR036397">
    <property type="entry name" value="RNaseH_sf"/>
</dbReference>
<evidence type="ECO:0000256" key="1">
    <source>
        <dbReference type="SAM" id="MobiDB-lite"/>
    </source>
</evidence>
<sequence>MTFLSHCYEVCSRTDWNHAAGSGPWTDSTGCGDLAWLSEDLAVLLGTYEAGQLLEDILQPVKGESDICLPPPADALVAGSLIEFFDLNAKCHVWRKPGTAHHLANTISTVKHSSGSIMLWGCFSAAGTWTLVRVEGKMNSAMYRDIFKENLVRSTLDLRLGQRDLLDEVGEPEVRLSTLSVALGAPCLSPHACSVELQICGAPHSSEEMVKTSPEPHAQITLIRSLQGRPAHVRTDVDLHRSLNGPYIITGVSTLIGEDTTGQFWEGSEYSPGSDPVESYGPQLDYEDRHVEVHLAGSYNPYMDFYEGYADYGDNGECRGFSLRSDLALDYEEDLSIEVEEVLYGDPPNSKSDEPPALKIPPKAPHRSVSVPVSVIVLIPVFPPSVLLTLARVGSVGPLASPFGTGSCNTKADALSRIHLGEMEEDHNSQETILPIWVHIASVRWETDDEIKKETEIPSEGYELPMVLWTSISTNIPAVDEWMERSEKVWDETLALSKGVDLGDHGHWELTKLYKPYELDSPKIIREKPQRVVETNKAKIL</sequence>
<accession>A0AAD8ZUW5</accession>
<dbReference type="Proteomes" id="UP001239994">
    <property type="component" value="Unassembled WGS sequence"/>
</dbReference>
<dbReference type="Gene3D" id="3.30.420.10">
    <property type="entry name" value="Ribonuclease H-like superfamily/Ribonuclease H"/>
    <property type="match status" value="1"/>
</dbReference>
<dbReference type="AlphaFoldDB" id="A0AAD8ZUW5"/>
<name>A0AAD8ZUW5_9TELE</name>
<protein>
    <submittedName>
        <fullName evidence="2">Uncharacterized protein</fullName>
    </submittedName>
</protein>